<evidence type="ECO:0000259" key="9">
    <source>
        <dbReference type="Pfam" id="PF01138"/>
    </source>
</evidence>
<organism evidence="11 13">
    <name type="scientific">Ferroacidibacillus organovorans</name>
    <dbReference type="NCBI Taxonomy" id="1765683"/>
    <lineage>
        <taxon>Bacteria</taxon>
        <taxon>Bacillati</taxon>
        <taxon>Bacillota</taxon>
        <taxon>Bacilli</taxon>
        <taxon>Bacillales</taxon>
        <taxon>Alicyclobacillaceae</taxon>
        <taxon>Ferroacidibacillus</taxon>
    </lineage>
</organism>
<evidence type="ECO:0000256" key="6">
    <source>
        <dbReference type="ARBA" id="ARBA00022695"/>
    </source>
</evidence>
<protein>
    <recommendedName>
        <fullName evidence="8">Ribonuclease PH</fullName>
        <shortName evidence="8">RNase PH</shortName>
        <ecNumber evidence="8">2.7.7.56</ecNumber>
    </recommendedName>
    <alternativeName>
        <fullName evidence="8">tRNA nucleotidyltransferase</fullName>
    </alternativeName>
</protein>
<dbReference type="GO" id="GO:0008033">
    <property type="term" value="P:tRNA processing"/>
    <property type="evidence" value="ECO:0007669"/>
    <property type="project" value="UniProtKB-UniRule"/>
</dbReference>
<dbReference type="GO" id="GO:0031125">
    <property type="term" value="P:rRNA 3'-end processing"/>
    <property type="evidence" value="ECO:0007669"/>
    <property type="project" value="UniProtKB-ARBA"/>
</dbReference>
<dbReference type="RefSeq" id="WP_067565811.1">
    <property type="nucleotide sequence ID" value="NZ_LSUQ01000040.1"/>
</dbReference>
<dbReference type="PANTHER" id="PTHR11953">
    <property type="entry name" value="EXOSOME COMPLEX COMPONENT"/>
    <property type="match status" value="1"/>
</dbReference>
<dbReference type="EMBL" id="MWPS01000016">
    <property type="protein sequence ID" value="OPG16379.1"/>
    <property type="molecule type" value="Genomic_DNA"/>
</dbReference>
<dbReference type="OrthoDB" id="9802265at2"/>
<evidence type="ECO:0000313" key="13">
    <source>
        <dbReference type="Proteomes" id="UP000077421"/>
    </source>
</evidence>
<evidence type="ECO:0000313" key="11">
    <source>
        <dbReference type="EMBL" id="OAG93325.1"/>
    </source>
</evidence>
<dbReference type="EC" id="2.7.7.56" evidence="8"/>
<keyword evidence="6 8" id="KW-0548">Nucleotidyltransferase</keyword>
<evidence type="ECO:0000256" key="7">
    <source>
        <dbReference type="ARBA" id="ARBA00022884"/>
    </source>
</evidence>
<dbReference type="GO" id="GO:0000175">
    <property type="term" value="F:3'-5'-RNA exonuclease activity"/>
    <property type="evidence" value="ECO:0007669"/>
    <property type="project" value="UniProtKB-UniRule"/>
</dbReference>
<dbReference type="HAMAP" id="MF_00564">
    <property type="entry name" value="RNase_PH"/>
    <property type="match status" value="1"/>
</dbReference>
<dbReference type="AlphaFoldDB" id="A0A161QEU6"/>
<dbReference type="InterPro" id="IPR015847">
    <property type="entry name" value="ExoRNase_PH_dom2"/>
</dbReference>
<dbReference type="CDD" id="cd11362">
    <property type="entry name" value="RNase_PH_bact"/>
    <property type="match status" value="1"/>
</dbReference>
<comment type="similarity">
    <text evidence="1 8">Belongs to the RNase PH family.</text>
</comment>
<evidence type="ECO:0000256" key="8">
    <source>
        <dbReference type="HAMAP-Rule" id="MF_00564"/>
    </source>
</evidence>
<comment type="caution">
    <text evidence="11">The sequence shown here is derived from an EMBL/GenBank/DDBJ whole genome shotgun (WGS) entry which is preliminary data.</text>
</comment>
<dbReference type="SUPFAM" id="SSF54211">
    <property type="entry name" value="Ribosomal protein S5 domain 2-like"/>
    <property type="match status" value="1"/>
</dbReference>
<dbReference type="GO" id="GO:0000049">
    <property type="term" value="F:tRNA binding"/>
    <property type="evidence" value="ECO:0007669"/>
    <property type="project" value="UniProtKB-UniRule"/>
</dbReference>
<keyword evidence="7" id="KW-0694">RNA-binding</keyword>
<feature type="domain" description="Exoribonuclease phosphorolytic" evidence="10">
    <location>
        <begin position="157"/>
        <end position="223"/>
    </location>
</feature>
<feature type="binding site" evidence="8">
    <location>
        <begin position="124"/>
        <end position="126"/>
    </location>
    <ligand>
        <name>phosphate</name>
        <dbReference type="ChEBI" id="CHEBI:43474"/>
        <note>substrate</note>
    </ligand>
</feature>
<evidence type="ECO:0000256" key="5">
    <source>
        <dbReference type="ARBA" id="ARBA00022694"/>
    </source>
</evidence>
<evidence type="ECO:0000313" key="14">
    <source>
        <dbReference type="Proteomes" id="UP000190229"/>
    </source>
</evidence>
<evidence type="ECO:0000256" key="2">
    <source>
        <dbReference type="ARBA" id="ARBA00022552"/>
    </source>
</evidence>
<dbReference type="InterPro" id="IPR027408">
    <property type="entry name" value="PNPase/RNase_PH_dom_sf"/>
</dbReference>
<evidence type="ECO:0000256" key="4">
    <source>
        <dbReference type="ARBA" id="ARBA00022679"/>
    </source>
</evidence>
<proteinExistence type="inferred from homology"/>
<dbReference type="InterPro" id="IPR018336">
    <property type="entry name" value="RNase_PH_CS"/>
</dbReference>
<keyword evidence="4 8" id="KW-0808">Transferase</keyword>
<dbReference type="Pfam" id="PF03725">
    <property type="entry name" value="RNase_PH_C"/>
    <property type="match status" value="1"/>
</dbReference>
<dbReference type="Gene3D" id="3.30.230.70">
    <property type="entry name" value="GHMP Kinase, N-terminal domain"/>
    <property type="match status" value="1"/>
</dbReference>
<gene>
    <name evidence="8" type="primary">rph</name>
    <name evidence="11" type="ORF">AYW79_11265</name>
    <name evidence="12" type="ORF">B2M26_05730</name>
</gene>
<feature type="binding site" evidence="8">
    <location>
        <position position="86"/>
    </location>
    <ligand>
        <name>phosphate</name>
        <dbReference type="ChEBI" id="CHEBI:43474"/>
        <note>substrate</note>
    </ligand>
</feature>
<keyword evidence="3 8" id="KW-0820">tRNA-binding</keyword>
<dbReference type="Pfam" id="PF01138">
    <property type="entry name" value="RNase_PH"/>
    <property type="match status" value="1"/>
</dbReference>
<evidence type="ECO:0000256" key="1">
    <source>
        <dbReference type="ARBA" id="ARBA00006678"/>
    </source>
</evidence>
<comment type="subunit">
    <text evidence="8">Homohexameric ring arranged as a trimer of dimers.</text>
</comment>
<dbReference type="PANTHER" id="PTHR11953:SF0">
    <property type="entry name" value="EXOSOME COMPLEX COMPONENT RRP41"/>
    <property type="match status" value="1"/>
</dbReference>
<comment type="function">
    <text evidence="8">Phosphorolytic 3'-5' exoribonuclease that plays an important role in tRNA 3'-end maturation. Removes nucleotide residues following the 3'-CCA terminus of tRNAs; can also add nucleotides to the ends of RNA molecules by using nucleoside diphosphates as substrates, but this may not be physiologically important. Probably plays a role in initiation of 16S rRNA degradation (leading to ribosome degradation) during starvation.</text>
</comment>
<keyword evidence="14" id="KW-1185">Reference proteome</keyword>
<dbReference type="FunFam" id="3.30.230.70:FF:000003">
    <property type="entry name" value="Ribonuclease PH"/>
    <property type="match status" value="1"/>
</dbReference>
<dbReference type="STRING" id="1765683.B2M26_05730"/>
<accession>A0A161QEU6</accession>
<sequence length="250" mass="27272">MRVDGRHADELRPITITKHFIKHAEGSVLMETGDTKVICTVSVEDKVPPFLRGQGQGWVTAEYAMIPRATDTRTQREAQKGKLTGRTMEIQRLIGRSLRAVIDLKDLGERTLWIDCDVIQADGGTRTAAITGSFVAVVEALATLKQRGVLKKFPVKDYLAATSVGILDGNVALDLCYAEDSKAEVDCNVVMTGRRDLVEVQGTGESAVFSRAQLSEMLDVAERGIANLVEQQKLVFGEWNGWIAAAGALK</sequence>
<feature type="domain" description="Exoribonuclease phosphorolytic" evidence="9">
    <location>
        <begin position="10"/>
        <end position="139"/>
    </location>
</feature>
<evidence type="ECO:0000259" key="10">
    <source>
        <dbReference type="Pfam" id="PF03725"/>
    </source>
</evidence>
<dbReference type="InterPro" id="IPR001247">
    <property type="entry name" value="ExoRNase_PH_dom1"/>
</dbReference>
<evidence type="ECO:0000313" key="12">
    <source>
        <dbReference type="EMBL" id="OPG16379.1"/>
    </source>
</evidence>
<reference evidence="11 13" key="1">
    <citation type="submission" date="2016-02" db="EMBL/GenBank/DDBJ databases">
        <title>Draft genome sequence of Acidibacillus ferrooxidans SLC66.</title>
        <authorList>
            <person name="Oliveira G."/>
            <person name="Nancucheo I."/>
            <person name="Dall'Agnol H."/>
            <person name="Johnson B."/>
            <person name="Oliveira R."/>
            <person name="Nunes G.L."/>
            <person name="Tzotzos G."/>
            <person name="Orellana S.C."/>
            <person name="Salim A.C."/>
            <person name="Araujo F.M."/>
        </authorList>
    </citation>
    <scope>NUCLEOTIDE SEQUENCE [LARGE SCALE GENOMIC DNA]</scope>
    <source>
        <strain evidence="11 13">SLC66</strain>
    </source>
</reference>
<reference evidence="12 14" key="2">
    <citation type="submission" date="2017-02" db="EMBL/GenBank/DDBJ databases">
        <title>Draft genome of Acidibacillus ferrooxidans Huett2.</title>
        <authorList>
            <person name="Schopf S."/>
        </authorList>
    </citation>
    <scope>NUCLEOTIDE SEQUENCE [LARGE SCALE GENOMIC DNA]</scope>
    <source>
        <strain evidence="12 14">Huett2</strain>
    </source>
</reference>
<dbReference type="Proteomes" id="UP000190229">
    <property type="component" value="Unassembled WGS sequence"/>
</dbReference>
<dbReference type="GO" id="GO:0009022">
    <property type="term" value="F:tRNA nucleotidyltransferase activity"/>
    <property type="evidence" value="ECO:0007669"/>
    <property type="project" value="UniProtKB-UniRule"/>
</dbReference>
<comment type="catalytic activity">
    <reaction evidence="8">
        <text>tRNA(n+1) + phosphate = tRNA(n) + a ribonucleoside 5'-diphosphate</text>
        <dbReference type="Rhea" id="RHEA:10628"/>
        <dbReference type="Rhea" id="RHEA-COMP:17343"/>
        <dbReference type="Rhea" id="RHEA-COMP:17344"/>
        <dbReference type="ChEBI" id="CHEBI:43474"/>
        <dbReference type="ChEBI" id="CHEBI:57930"/>
        <dbReference type="ChEBI" id="CHEBI:173114"/>
        <dbReference type="EC" id="2.7.7.56"/>
    </reaction>
</comment>
<dbReference type="PROSITE" id="PS01277">
    <property type="entry name" value="RIBONUCLEASE_PH"/>
    <property type="match status" value="1"/>
</dbReference>
<dbReference type="InterPro" id="IPR020568">
    <property type="entry name" value="Ribosomal_Su5_D2-typ_SF"/>
</dbReference>
<dbReference type="InterPro" id="IPR002381">
    <property type="entry name" value="RNase_PH_bac-type"/>
</dbReference>
<name>A0A161QEU6_9BACL</name>
<dbReference type="NCBIfam" id="TIGR01966">
    <property type="entry name" value="RNasePH"/>
    <property type="match status" value="1"/>
</dbReference>
<dbReference type="InterPro" id="IPR036345">
    <property type="entry name" value="ExoRNase_PH_dom2_sf"/>
</dbReference>
<dbReference type="EMBL" id="LSUQ01000040">
    <property type="protein sequence ID" value="OAG93325.1"/>
    <property type="molecule type" value="Genomic_DNA"/>
</dbReference>
<dbReference type="InterPro" id="IPR050080">
    <property type="entry name" value="RNase_PH"/>
</dbReference>
<keyword evidence="2 8" id="KW-0698">rRNA processing</keyword>
<keyword evidence="5 8" id="KW-0819">tRNA processing</keyword>
<dbReference type="GO" id="GO:0016075">
    <property type="term" value="P:rRNA catabolic process"/>
    <property type="evidence" value="ECO:0007669"/>
    <property type="project" value="UniProtKB-UniRule"/>
</dbReference>
<dbReference type="SUPFAM" id="SSF55666">
    <property type="entry name" value="Ribonuclease PH domain 2-like"/>
    <property type="match status" value="1"/>
</dbReference>
<dbReference type="Proteomes" id="UP000077421">
    <property type="component" value="Unassembled WGS sequence"/>
</dbReference>
<evidence type="ECO:0000256" key="3">
    <source>
        <dbReference type="ARBA" id="ARBA00022555"/>
    </source>
</evidence>